<evidence type="ECO:0000256" key="4">
    <source>
        <dbReference type="RuleBase" id="RU003830"/>
    </source>
</evidence>
<dbReference type="GO" id="GO:0006412">
    <property type="term" value="P:translation"/>
    <property type="evidence" value="ECO:0007669"/>
    <property type="project" value="InterPro"/>
</dbReference>
<evidence type="ECO:0000313" key="6">
    <source>
        <dbReference type="Proteomes" id="UP000095023"/>
    </source>
</evidence>
<keyword evidence="3 4" id="KW-0687">Ribonucleoprotein</keyword>
<dbReference type="InterPro" id="IPR001892">
    <property type="entry name" value="Ribosomal_uS13"/>
</dbReference>
<name>A0A1E4TIS9_9ASCO</name>
<gene>
    <name evidence="5" type="ORF">CANCADRAFT_74003</name>
</gene>
<keyword evidence="2 4" id="KW-0689">Ribosomal protein</keyword>
<dbReference type="GO" id="GO:0003735">
    <property type="term" value="F:structural constituent of ribosome"/>
    <property type="evidence" value="ECO:0007669"/>
    <property type="project" value="EnsemblFungi"/>
</dbReference>
<dbReference type="GO" id="GO:0005777">
    <property type="term" value="C:peroxisome"/>
    <property type="evidence" value="ECO:0007669"/>
    <property type="project" value="EnsemblFungi"/>
</dbReference>
<evidence type="ECO:0000313" key="5">
    <source>
        <dbReference type="EMBL" id="ODV91646.1"/>
    </source>
</evidence>
<evidence type="ECO:0000256" key="1">
    <source>
        <dbReference type="ARBA" id="ARBA00008080"/>
    </source>
</evidence>
<dbReference type="Gene3D" id="1.10.8.50">
    <property type="match status" value="1"/>
</dbReference>
<dbReference type="PANTHER" id="PTHR10871">
    <property type="entry name" value="30S RIBOSOMAL PROTEIN S13/40S RIBOSOMAL PROTEIN S18"/>
    <property type="match status" value="1"/>
</dbReference>
<dbReference type="Pfam" id="PF00416">
    <property type="entry name" value="Ribosomal_S13"/>
    <property type="match status" value="1"/>
</dbReference>
<evidence type="ECO:0000256" key="2">
    <source>
        <dbReference type="ARBA" id="ARBA00022980"/>
    </source>
</evidence>
<keyword evidence="6" id="KW-1185">Reference proteome</keyword>
<dbReference type="SUPFAM" id="SSF46946">
    <property type="entry name" value="S13-like H2TH domain"/>
    <property type="match status" value="1"/>
</dbReference>
<dbReference type="EMBL" id="KV453841">
    <property type="protein sequence ID" value="ODV91646.1"/>
    <property type="molecule type" value="Genomic_DNA"/>
</dbReference>
<evidence type="ECO:0008006" key="7">
    <source>
        <dbReference type="Google" id="ProtNLM"/>
    </source>
</evidence>
<dbReference type="InterPro" id="IPR010979">
    <property type="entry name" value="Ribosomal_uS13-like_H2TH"/>
</dbReference>
<dbReference type="PROSITE" id="PS50159">
    <property type="entry name" value="RIBOSOMAL_S13_2"/>
    <property type="match status" value="1"/>
</dbReference>
<dbReference type="Gene3D" id="4.10.910.10">
    <property type="entry name" value="30s ribosomal protein s13, domain 2"/>
    <property type="match status" value="1"/>
</dbReference>
<dbReference type="GO" id="GO:0005763">
    <property type="term" value="C:mitochondrial small ribosomal subunit"/>
    <property type="evidence" value="ECO:0007669"/>
    <property type="project" value="EnsemblFungi"/>
</dbReference>
<dbReference type="OrthoDB" id="525520at2759"/>
<protein>
    <recommendedName>
        <fullName evidence="7">Ribosomal protein S13</fullName>
    </recommendedName>
</protein>
<dbReference type="GO" id="GO:0003723">
    <property type="term" value="F:RNA binding"/>
    <property type="evidence" value="ECO:0007669"/>
    <property type="project" value="InterPro"/>
</dbReference>
<comment type="similarity">
    <text evidence="1 4">Belongs to the universal ribosomal protein uS13 family.</text>
</comment>
<dbReference type="AlphaFoldDB" id="A0A1E4TIS9"/>
<accession>A0A1E4TIS9</accession>
<proteinExistence type="inferred from homology"/>
<dbReference type="InterPro" id="IPR027437">
    <property type="entry name" value="Rbsml_uS13_C"/>
</dbReference>
<reference evidence="6" key="1">
    <citation type="submission" date="2016-02" db="EMBL/GenBank/DDBJ databases">
        <title>Comparative genomics of biotechnologically important yeasts.</title>
        <authorList>
            <consortium name="DOE Joint Genome Institute"/>
            <person name="Riley R."/>
            <person name="Haridas S."/>
            <person name="Wolfe K.H."/>
            <person name="Lopes M.R."/>
            <person name="Hittinger C.T."/>
            <person name="Goker M."/>
            <person name="Salamov A."/>
            <person name="Wisecaver J."/>
            <person name="Long T.M."/>
            <person name="Aerts A.L."/>
            <person name="Barry K."/>
            <person name="Choi C."/>
            <person name="Clum A."/>
            <person name="Coughlan A.Y."/>
            <person name="Deshpande S."/>
            <person name="Douglass A.P."/>
            <person name="Hanson S.J."/>
            <person name="Klenk H.-P."/>
            <person name="Labutti K."/>
            <person name="Lapidus A."/>
            <person name="Lindquist E."/>
            <person name="Lipzen A."/>
            <person name="Meier-Kolthoff J.P."/>
            <person name="Ohm R.A."/>
            <person name="Otillar R.P."/>
            <person name="Pangilinan J."/>
            <person name="Peng Y."/>
            <person name="Rokas A."/>
            <person name="Rosa C.A."/>
            <person name="Scheuner C."/>
            <person name="Sibirny A.A."/>
            <person name="Slot J.C."/>
            <person name="Stielow J.B."/>
            <person name="Sun H."/>
            <person name="Kurtzman C.P."/>
            <person name="Blackwell M."/>
            <person name="Jeffries T.W."/>
            <person name="Grigoriev I.V."/>
        </authorList>
    </citation>
    <scope>NUCLEOTIDE SEQUENCE [LARGE SCALE GENOMIC DNA]</scope>
    <source>
        <strain evidence="6">NRRL Y-17796</strain>
    </source>
</reference>
<organism evidence="5 6">
    <name type="scientific">Tortispora caseinolytica NRRL Y-17796</name>
    <dbReference type="NCBI Taxonomy" id="767744"/>
    <lineage>
        <taxon>Eukaryota</taxon>
        <taxon>Fungi</taxon>
        <taxon>Dikarya</taxon>
        <taxon>Ascomycota</taxon>
        <taxon>Saccharomycotina</taxon>
        <taxon>Trigonopsidomycetes</taxon>
        <taxon>Trigonopsidales</taxon>
        <taxon>Trigonopsidaceae</taxon>
        <taxon>Tortispora</taxon>
    </lineage>
</organism>
<dbReference type="PIRSF" id="PIRSF002134">
    <property type="entry name" value="Ribosomal_S13"/>
    <property type="match status" value="1"/>
</dbReference>
<dbReference type="PANTHER" id="PTHR10871:SF1">
    <property type="entry name" value="SMALL RIBOSOMAL SUBUNIT PROTEIN US13M"/>
    <property type="match status" value="1"/>
</dbReference>
<dbReference type="Proteomes" id="UP000095023">
    <property type="component" value="Unassembled WGS sequence"/>
</dbReference>
<sequence>MAIQLLGKTFRGHQPIRLAMAKKIYGLGIKNATRICSKLGIYPFMRFHQLNESHVLALTKELNQYTIEDDARRQLRENIAVKRSTGSYVGRRHAMGLPVRGQNTRNNAMTARKLNRVDRRG</sequence>
<evidence type="ECO:0000256" key="3">
    <source>
        <dbReference type="ARBA" id="ARBA00023274"/>
    </source>
</evidence>